<keyword evidence="3" id="KW-1185">Reference proteome</keyword>
<feature type="region of interest" description="Disordered" evidence="1">
    <location>
        <begin position="1"/>
        <end position="34"/>
    </location>
</feature>
<dbReference type="InterPro" id="IPR009091">
    <property type="entry name" value="RCC1/BLIP-II"/>
</dbReference>
<dbReference type="SUPFAM" id="SSF50985">
    <property type="entry name" value="RCC1/BLIP-II"/>
    <property type="match status" value="1"/>
</dbReference>
<evidence type="ECO:0000313" key="3">
    <source>
        <dbReference type="Proteomes" id="UP001174208"/>
    </source>
</evidence>
<organism evidence="2 3">
    <name type="scientific">Leifsonia williamsii</name>
    <dbReference type="NCBI Taxonomy" id="3035919"/>
    <lineage>
        <taxon>Bacteria</taxon>
        <taxon>Bacillati</taxon>
        <taxon>Actinomycetota</taxon>
        <taxon>Actinomycetes</taxon>
        <taxon>Micrococcales</taxon>
        <taxon>Microbacteriaceae</taxon>
        <taxon>Leifsonia</taxon>
    </lineage>
</organism>
<protein>
    <submittedName>
        <fullName evidence="2">Uncharacterized protein</fullName>
    </submittedName>
</protein>
<comment type="caution">
    <text evidence="2">The sequence shown here is derived from an EMBL/GenBank/DDBJ whole genome shotgun (WGS) entry which is preliminary data.</text>
</comment>
<dbReference type="Proteomes" id="UP001174208">
    <property type="component" value="Unassembled WGS sequence"/>
</dbReference>
<dbReference type="EMBL" id="JAROCF010000001">
    <property type="protein sequence ID" value="MDN4613093.1"/>
    <property type="molecule type" value="Genomic_DNA"/>
</dbReference>
<dbReference type="InterPro" id="IPR006311">
    <property type="entry name" value="TAT_signal"/>
</dbReference>
<dbReference type="Gene3D" id="2.130.10.30">
    <property type="entry name" value="Regulator of chromosome condensation 1/beta-lactamase-inhibitor protein II"/>
    <property type="match status" value="1"/>
</dbReference>
<accession>A0ABT8K7W7</accession>
<evidence type="ECO:0000313" key="2">
    <source>
        <dbReference type="EMBL" id="MDN4613093.1"/>
    </source>
</evidence>
<proteinExistence type="predicted"/>
<evidence type="ECO:0000256" key="1">
    <source>
        <dbReference type="SAM" id="MobiDB-lite"/>
    </source>
</evidence>
<name>A0ABT8K7W7_9MICO</name>
<feature type="compositionally biased region" description="Low complexity" evidence="1">
    <location>
        <begin position="7"/>
        <end position="27"/>
    </location>
</feature>
<gene>
    <name evidence="2" type="ORF">P5G50_01400</name>
</gene>
<dbReference type="RefSeq" id="WP_301209905.1">
    <property type="nucleotide sequence ID" value="NZ_JAROCF010000001.1"/>
</dbReference>
<reference evidence="2" key="1">
    <citation type="submission" date="2023-06" db="EMBL/GenBank/DDBJ databases">
        <title>MT1 and MT2 Draft Genomes of Novel Species.</title>
        <authorList>
            <person name="Venkateswaran K."/>
        </authorList>
    </citation>
    <scope>NUCLEOTIDE SEQUENCE</scope>
    <source>
        <strain evidence="2">F6_8S_P_1B</strain>
    </source>
</reference>
<sequence length="540" mass="54557">MNQHITPPSSSAPSPSAPSASAPSPAAGTDRPSLSRRTAIAGAAWAVPAISLLAASPAAAASTDPPVVLVTPATPTLPGVARCSVIPASTIRFAVTVDGVPAKDGGVVHVTLPDGLQFVGWTDPHEIDLSIVGGAVTVPAVRAVGALGAYSVNATYATPKATGTGAVTVPVTEIAAGALFTWSQVDSSAPVVKQDAVWPLSRVVAVANNAFVAVDPAGRVSYWGDAFAPNGIVGTMSAITGITKAAVWSTLTSRWYAGILVTDGVAAWYATSSGQGALSAPTRLTGFTGAILDVRVHDNALYLLTTDGVFYGGGAMNGSSMTALRGIAGSAGATHLSTWCTNSGKFYTGGVFVMPSGKVYQVTANAEAALSTKELTGAPLNITDTFAGDNAVAVLTADGRLFTIGNAFRSSTWQQRYTGIAGFSGWTATTANQVAGLAMLTRDGGVLETFSASNWDWMSVTVAGLTGKAIVDVVASDGFYQALDSSGTVWIWTGNADGTVSKATALAGQPAQTVSLKAFGVHTNAFYGYGIGIASAVCPV</sequence>
<dbReference type="PROSITE" id="PS51318">
    <property type="entry name" value="TAT"/>
    <property type="match status" value="1"/>
</dbReference>